<accession>A0A915HFA9</accession>
<reference evidence="2" key="1">
    <citation type="submission" date="2022-11" db="UniProtKB">
        <authorList>
            <consortium name="WormBaseParasite"/>
        </authorList>
    </citation>
    <scope>IDENTIFICATION</scope>
</reference>
<keyword evidence="1" id="KW-1185">Reference proteome</keyword>
<dbReference type="WBParaSite" id="nRc.2.0.1.t00292-RA">
    <property type="protein sequence ID" value="nRc.2.0.1.t00292-RA"/>
    <property type="gene ID" value="nRc.2.0.1.g00292"/>
</dbReference>
<proteinExistence type="predicted"/>
<organism evidence="1 2">
    <name type="scientific">Romanomermis culicivorax</name>
    <name type="common">Nematode worm</name>
    <dbReference type="NCBI Taxonomy" id="13658"/>
    <lineage>
        <taxon>Eukaryota</taxon>
        <taxon>Metazoa</taxon>
        <taxon>Ecdysozoa</taxon>
        <taxon>Nematoda</taxon>
        <taxon>Enoplea</taxon>
        <taxon>Dorylaimia</taxon>
        <taxon>Mermithida</taxon>
        <taxon>Mermithoidea</taxon>
        <taxon>Mermithidae</taxon>
        <taxon>Romanomermis</taxon>
    </lineage>
</organism>
<evidence type="ECO:0000313" key="1">
    <source>
        <dbReference type="Proteomes" id="UP000887565"/>
    </source>
</evidence>
<name>A0A915HFA9_ROMCU</name>
<sequence length="83" mass="9079">MLKGFMGGVVAVPSLANVGVGVTIPTRAQQKWPSSGLVDWLQHQSYGIADCRRLNPRDRRQSPIVANCRQLAATKILGFFTPE</sequence>
<dbReference type="Proteomes" id="UP000887565">
    <property type="component" value="Unplaced"/>
</dbReference>
<dbReference type="AlphaFoldDB" id="A0A915HFA9"/>
<evidence type="ECO:0000313" key="2">
    <source>
        <dbReference type="WBParaSite" id="nRc.2.0.1.t00292-RA"/>
    </source>
</evidence>
<protein>
    <submittedName>
        <fullName evidence="2">Secreted protein</fullName>
    </submittedName>
</protein>